<dbReference type="EMBL" id="GL883081">
    <property type="protein sequence ID" value="EGF89222.1"/>
    <property type="molecule type" value="Genomic_DNA"/>
</dbReference>
<evidence type="ECO:0008006" key="4">
    <source>
        <dbReference type="Google" id="ProtNLM"/>
    </source>
</evidence>
<protein>
    <recommendedName>
        <fullName evidence="4">Lipoprotein</fullName>
    </recommendedName>
</protein>
<dbReference type="STRING" id="715226.ABI_45690"/>
<reference evidence="3" key="1">
    <citation type="submission" date="2011-03" db="EMBL/GenBank/DDBJ databases">
        <title>Draft genome sequence of Brevundimonas diminuta.</title>
        <authorList>
            <person name="Brown P.J.B."/>
            <person name="Buechlein A."/>
            <person name="Hemmerich C."/>
            <person name="Brun Y.V."/>
        </authorList>
    </citation>
    <scope>NUCLEOTIDE SEQUENCE [LARGE SCALE GENOMIC DNA]</scope>
    <source>
        <strain evidence="3">C19</strain>
    </source>
</reference>
<organism evidence="2 3">
    <name type="scientific">Asticcacaulis biprosthecium C19</name>
    <dbReference type="NCBI Taxonomy" id="715226"/>
    <lineage>
        <taxon>Bacteria</taxon>
        <taxon>Pseudomonadati</taxon>
        <taxon>Pseudomonadota</taxon>
        <taxon>Alphaproteobacteria</taxon>
        <taxon>Caulobacterales</taxon>
        <taxon>Caulobacteraceae</taxon>
        <taxon>Asticcacaulis</taxon>
    </lineage>
</organism>
<keyword evidence="1" id="KW-0732">Signal</keyword>
<gene>
    <name evidence="2" type="ORF">ABI_45690</name>
</gene>
<feature type="chain" id="PRO_5003314456" description="Lipoprotein" evidence="1">
    <location>
        <begin position="19"/>
        <end position="249"/>
    </location>
</feature>
<dbReference type="AlphaFoldDB" id="F4QTS2"/>
<evidence type="ECO:0000313" key="3">
    <source>
        <dbReference type="Proteomes" id="UP000006512"/>
    </source>
</evidence>
<feature type="signal peptide" evidence="1">
    <location>
        <begin position="1"/>
        <end position="18"/>
    </location>
</feature>
<dbReference type="OrthoDB" id="7209776at2"/>
<name>F4QTS2_9CAUL</name>
<evidence type="ECO:0000256" key="1">
    <source>
        <dbReference type="SAM" id="SignalP"/>
    </source>
</evidence>
<sequence length="249" mass="26081">MKRLLASVALMTLVTACATPYRPIPFDRATSGISTIQVVEDAVPAKSNVRKLATNGQNMASATGGLGLAGLVVGLAAAGIEAGIADNQNKKINGALESQKFDGEAVFDAAFEAELKAQNFDIAVNKTARAENHGMVVIAPQPDAAAGTAVLDINGYAYGYQQVGGTKNWRPYVVVKLMMYDAKDPKNVLLDNQVEYNAVAPVPLTVNVPVDETYTFESAEAIAADPVKATEGLTKAIEASARAAAQLLK</sequence>
<proteinExistence type="predicted"/>
<dbReference type="HOGENOM" id="CLU_1114059_0_0_5"/>
<keyword evidence="3" id="KW-1185">Reference proteome</keyword>
<dbReference type="PROSITE" id="PS51257">
    <property type="entry name" value="PROKAR_LIPOPROTEIN"/>
    <property type="match status" value="1"/>
</dbReference>
<dbReference type="Proteomes" id="UP000006512">
    <property type="component" value="Unassembled WGS sequence"/>
</dbReference>
<evidence type="ECO:0000313" key="2">
    <source>
        <dbReference type="EMBL" id="EGF89222.1"/>
    </source>
</evidence>
<dbReference type="RefSeq" id="WP_006275343.1">
    <property type="nucleotide sequence ID" value="NZ_GL883081.1"/>
</dbReference>
<accession>F4QTS2</accession>